<dbReference type="AlphaFoldDB" id="A0A9D3LS79"/>
<organism evidence="2 3">
    <name type="scientific">Anguilla anguilla</name>
    <name type="common">European freshwater eel</name>
    <name type="synonym">Muraena anguilla</name>
    <dbReference type="NCBI Taxonomy" id="7936"/>
    <lineage>
        <taxon>Eukaryota</taxon>
        <taxon>Metazoa</taxon>
        <taxon>Chordata</taxon>
        <taxon>Craniata</taxon>
        <taxon>Vertebrata</taxon>
        <taxon>Euteleostomi</taxon>
        <taxon>Actinopterygii</taxon>
        <taxon>Neopterygii</taxon>
        <taxon>Teleostei</taxon>
        <taxon>Anguilliformes</taxon>
        <taxon>Anguillidae</taxon>
        <taxon>Anguilla</taxon>
    </lineage>
</organism>
<proteinExistence type="predicted"/>
<protein>
    <submittedName>
        <fullName evidence="2">Uncharacterized protein</fullName>
    </submittedName>
</protein>
<keyword evidence="3" id="KW-1185">Reference proteome</keyword>
<name>A0A9D3LS79_ANGAN</name>
<dbReference type="Proteomes" id="UP001044222">
    <property type="component" value="Chromosome 14"/>
</dbReference>
<sequence>MARSSMATPAPTRTNATDDVFPRVSRSDSLLPDPVPPPPLLLLFPAASAGTTLHTIITMPRAISPTPSAHRAYCDPELLTDPELGDARSSPPHTPLLEHISSVLRSHLVPALRREHTEL</sequence>
<feature type="compositionally biased region" description="Polar residues" evidence="1">
    <location>
        <begin position="1"/>
        <end position="17"/>
    </location>
</feature>
<evidence type="ECO:0000313" key="2">
    <source>
        <dbReference type="EMBL" id="KAG5836087.1"/>
    </source>
</evidence>
<reference evidence="2" key="1">
    <citation type="submission" date="2021-01" db="EMBL/GenBank/DDBJ databases">
        <title>A chromosome-scale assembly of European eel, Anguilla anguilla.</title>
        <authorList>
            <person name="Henkel C."/>
            <person name="Jong-Raadsen S.A."/>
            <person name="Dufour S."/>
            <person name="Weltzien F.-A."/>
            <person name="Palstra A.P."/>
            <person name="Pelster B."/>
            <person name="Spaink H.P."/>
            <person name="Van Den Thillart G.E."/>
            <person name="Jansen H."/>
            <person name="Zahm M."/>
            <person name="Klopp C."/>
            <person name="Cedric C."/>
            <person name="Louis A."/>
            <person name="Berthelot C."/>
            <person name="Parey E."/>
            <person name="Roest Crollius H."/>
            <person name="Montfort J."/>
            <person name="Robinson-Rechavi M."/>
            <person name="Bucao C."/>
            <person name="Bouchez O."/>
            <person name="Gislard M."/>
            <person name="Lluch J."/>
            <person name="Milhes M."/>
            <person name="Lampietro C."/>
            <person name="Lopez Roques C."/>
            <person name="Donnadieu C."/>
            <person name="Braasch I."/>
            <person name="Desvignes T."/>
            <person name="Postlethwait J."/>
            <person name="Bobe J."/>
            <person name="Guiguen Y."/>
            <person name="Dirks R."/>
        </authorList>
    </citation>
    <scope>NUCLEOTIDE SEQUENCE</scope>
    <source>
        <strain evidence="2">Tag_6206</strain>
        <tissue evidence="2">Liver</tissue>
    </source>
</reference>
<feature type="region of interest" description="Disordered" evidence="1">
    <location>
        <begin position="1"/>
        <end position="35"/>
    </location>
</feature>
<gene>
    <name evidence="2" type="ORF">ANANG_G00250870</name>
</gene>
<evidence type="ECO:0000313" key="3">
    <source>
        <dbReference type="Proteomes" id="UP001044222"/>
    </source>
</evidence>
<dbReference type="EMBL" id="JAFIRN010000014">
    <property type="protein sequence ID" value="KAG5836087.1"/>
    <property type="molecule type" value="Genomic_DNA"/>
</dbReference>
<accession>A0A9D3LS79</accession>
<comment type="caution">
    <text evidence="2">The sequence shown here is derived from an EMBL/GenBank/DDBJ whole genome shotgun (WGS) entry which is preliminary data.</text>
</comment>
<evidence type="ECO:0000256" key="1">
    <source>
        <dbReference type="SAM" id="MobiDB-lite"/>
    </source>
</evidence>